<dbReference type="EnsemblBacteria" id="AAB85742">
    <property type="protein sequence ID" value="AAB85742"/>
    <property type="gene ID" value="MTH_1253"/>
</dbReference>
<dbReference type="SUPFAM" id="SSF53187">
    <property type="entry name" value="Zn-dependent exopeptidases"/>
    <property type="match status" value="1"/>
</dbReference>
<dbReference type="InterPro" id="IPR053138">
    <property type="entry name" value="N-alpha-Ac-DABA_deacetylase"/>
</dbReference>
<evidence type="ECO:0000256" key="1">
    <source>
        <dbReference type="ARBA" id="ARBA00001947"/>
    </source>
</evidence>
<dbReference type="PaxDb" id="187420-MTH_1253"/>
<dbReference type="PANTHER" id="PTHR37326:SF1">
    <property type="entry name" value="BLL3975 PROTEIN"/>
    <property type="match status" value="1"/>
</dbReference>
<gene>
    <name evidence="6" type="ordered locus">MTH_1253</name>
</gene>
<dbReference type="GO" id="GO:0046872">
    <property type="term" value="F:metal ion binding"/>
    <property type="evidence" value="ECO:0007669"/>
    <property type="project" value="UniProtKB-KW"/>
</dbReference>
<name>O27321_METTH</name>
<evidence type="ECO:0000313" key="7">
    <source>
        <dbReference type="Proteomes" id="UP000005223"/>
    </source>
</evidence>
<dbReference type="InParanoid" id="O27321"/>
<dbReference type="Gene3D" id="3.40.630.10">
    <property type="entry name" value="Zn peptidases"/>
    <property type="match status" value="1"/>
</dbReference>
<organism evidence="6 7">
    <name type="scientific">Methanothermobacter thermautotrophicus (strain ATCC 29096 / DSM 1053 / JCM 10044 / NBRC 100330 / Delta H)</name>
    <name type="common">Methanobacterium thermoautotrophicum</name>
    <dbReference type="NCBI Taxonomy" id="187420"/>
    <lineage>
        <taxon>Archaea</taxon>
        <taxon>Methanobacteriati</taxon>
        <taxon>Methanobacteriota</taxon>
        <taxon>Methanomada group</taxon>
        <taxon>Methanobacteria</taxon>
        <taxon>Methanobacteriales</taxon>
        <taxon>Methanobacteriaceae</taxon>
        <taxon>Methanothermobacter</taxon>
    </lineage>
</organism>
<proteinExistence type="predicted"/>
<dbReference type="InterPro" id="IPR055438">
    <property type="entry name" value="AstE_AspA_cat"/>
</dbReference>
<sequence length="252" mass="27126">MTPMFVSEDSIEVSLIHDGSGGDITRNPALKPYIRDGYPLAIAEYCRKGTVMFSLGSGRPSVMVVAGVHGNEIPPQLAAMYLIESLAASDPSGTVHLIPIAAPWATMRNIRWCRGRDLNRSAGTPGSVTNAIFRRAIGLGVDAVADFHSTAPGSRPGVEGVFCSEEPEPESVEIARYITSRTSSRFLCYGRASSSYIGALEDECNLAGIPSVTCEVVSENGTVRKGSHERSLLQMRLFLEYMGILVEVPECL</sequence>
<dbReference type="AlphaFoldDB" id="O27321"/>
<reference evidence="6 7" key="1">
    <citation type="journal article" date="1997" name="J. Bacteriol.">
        <title>Complete genome sequence of Methanobacterium thermoautotrophicum deltaH: functional analysis and comparative genomics.</title>
        <authorList>
            <person name="Smith D.R."/>
            <person name="Doucette-Stamm L.A."/>
            <person name="Deloughery C."/>
            <person name="Lee H.-M."/>
            <person name="Dubois J."/>
            <person name="Aldredge T."/>
            <person name="Bashirzadeh R."/>
            <person name="Blakely D."/>
            <person name="Cook R."/>
            <person name="Gilbert K."/>
            <person name="Harrison D."/>
            <person name="Hoang L."/>
            <person name="Keagle P."/>
            <person name="Lumm W."/>
            <person name="Pothier B."/>
            <person name="Qiu D."/>
            <person name="Spadafora R."/>
            <person name="Vicare R."/>
            <person name="Wang Y."/>
            <person name="Wierzbowski J."/>
            <person name="Gibson R."/>
            <person name="Jiwani N."/>
            <person name="Caruso A."/>
            <person name="Bush D."/>
            <person name="Safer H."/>
            <person name="Patwell D."/>
            <person name="Prabhakar S."/>
            <person name="McDougall S."/>
            <person name="Shimer G."/>
            <person name="Goyal A."/>
            <person name="Pietrovski S."/>
            <person name="Church G.M."/>
            <person name="Daniels C.J."/>
            <person name="Mao J.-i."/>
            <person name="Rice P."/>
            <person name="Nolling J."/>
            <person name="Reeve J.N."/>
        </authorList>
    </citation>
    <scope>NUCLEOTIDE SEQUENCE [LARGE SCALE GENOMIC DNA]</scope>
    <source>
        <strain evidence="7">ATCC 29096 / DSM 1053 / JCM 10044 / NBRC 100330 / Delta H</strain>
    </source>
</reference>
<dbReference type="EMBL" id="AE000666">
    <property type="protein sequence ID" value="AAB85742.1"/>
    <property type="molecule type" value="Genomic_DNA"/>
</dbReference>
<keyword evidence="7" id="KW-1185">Reference proteome</keyword>
<keyword evidence="3" id="KW-0378">Hydrolase</keyword>
<evidence type="ECO:0000256" key="2">
    <source>
        <dbReference type="ARBA" id="ARBA00022723"/>
    </source>
</evidence>
<dbReference type="Pfam" id="PF24827">
    <property type="entry name" value="AstE_AspA_cat"/>
    <property type="match status" value="1"/>
</dbReference>
<dbReference type="STRING" id="187420.MTH_1253"/>
<comment type="cofactor">
    <cofactor evidence="1">
        <name>Zn(2+)</name>
        <dbReference type="ChEBI" id="CHEBI:29105"/>
    </cofactor>
</comment>
<accession>O27321</accession>
<feature type="domain" description="Succinylglutamate desuccinylase/Aspartoacylase catalytic" evidence="5">
    <location>
        <begin position="60"/>
        <end position="216"/>
    </location>
</feature>
<dbReference type="KEGG" id="mth:MTH_1253"/>
<dbReference type="PATRIC" id="fig|187420.15.peg.1232"/>
<dbReference type="PIR" id="E69034">
    <property type="entry name" value="E69034"/>
</dbReference>
<evidence type="ECO:0000259" key="5">
    <source>
        <dbReference type="Pfam" id="PF24827"/>
    </source>
</evidence>
<dbReference type="GO" id="GO:0016788">
    <property type="term" value="F:hydrolase activity, acting on ester bonds"/>
    <property type="evidence" value="ECO:0007669"/>
    <property type="project" value="InterPro"/>
</dbReference>
<evidence type="ECO:0000256" key="3">
    <source>
        <dbReference type="ARBA" id="ARBA00022801"/>
    </source>
</evidence>
<keyword evidence="2" id="KW-0479">Metal-binding</keyword>
<evidence type="ECO:0000313" key="6">
    <source>
        <dbReference type="EMBL" id="AAB85742.1"/>
    </source>
</evidence>
<dbReference type="PANTHER" id="PTHR37326">
    <property type="entry name" value="BLL3975 PROTEIN"/>
    <property type="match status" value="1"/>
</dbReference>
<keyword evidence="4" id="KW-0862">Zinc</keyword>
<dbReference type="HOGENOM" id="CLU_1159055_0_0_2"/>
<dbReference type="Proteomes" id="UP000005223">
    <property type="component" value="Chromosome"/>
</dbReference>
<evidence type="ECO:0000256" key="4">
    <source>
        <dbReference type="ARBA" id="ARBA00022833"/>
    </source>
</evidence>
<protein>
    <recommendedName>
        <fullName evidence="5">Succinylglutamate desuccinylase/Aspartoacylase catalytic domain-containing protein</fullName>
    </recommendedName>
</protein>